<accession>A0A6A4GZR6</accession>
<dbReference type="GO" id="GO:0006559">
    <property type="term" value="P:L-phenylalanine catabolic process"/>
    <property type="evidence" value="ECO:0007669"/>
    <property type="project" value="UniProtKB-UniPathway"/>
</dbReference>
<evidence type="ECO:0000256" key="3">
    <source>
        <dbReference type="ARBA" id="ARBA00007757"/>
    </source>
</evidence>
<dbReference type="SUPFAM" id="SSF51182">
    <property type="entry name" value="RmlC-like cupins"/>
    <property type="match status" value="1"/>
</dbReference>
<evidence type="ECO:0000256" key="1">
    <source>
        <dbReference type="ARBA" id="ARBA00001962"/>
    </source>
</evidence>
<dbReference type="UniPathway" id="UPA00139">
    <property type="reaction ID" value="UER00339"/>
</dbReference>
<feature type="domain" description="Homogentisate 1,2-dioxygenase C-terminal" evidence="5">
    <location>
        <begin position="3"/>
        <end position="54"/>
    </location>
</feature>
<dbReference type="AlphaFoldDB" id="A0A6A4GZR6"/>
<gene>
    <name evidence="6" type="ORF">BT96DRAFT_925289</name>
</gene>
<dbReference type="PANTHER" id="PTHR11056:SF4">
    <property type="entry name" value="HOMOGENTISATE 1,2-DIOXYGENASE"/>
    <property type="match status" value="1"/>
</dbReference>
<proteinExistence type="inferred from homology"/>
<dbReference type="InterPro" id="IPR046451">
    <property type="entry name" value="HgmA_C"/>
</dbReference>
<dbReference type="GO" id="GO:0005737">
    <property type="term" value="C:cytoplasm"/>
    <property type="evidence" value="ECO:0007669"/>
    <property type="project" value="TreeGrafter"/>
</dbReference>
<evidence type="ECO:0000313" key="6">
    <source>
        <dbReference type="EMBL" id="KAE9391472.1"/>
    </source>
</evidence>
<dbReference type="InterPro" id="IPR014710">
    <property type="entry name" value="RmlC-like_jellyroll"/>
</dbReference>
<sequence length="64" mass="6882">MGNFLFVGSISKDPIDPSIFCVLVAKSKASGVPLTEFLIFSGRWDVGEGSFRPPASFFGLGRLD</sequence>
<evidence type="ECO:0000259" key="5">
    <source>
        <dbReference type="Pfam" id="PF04209"/>
    </source>
</evidence>
<dbReference type="PANTHER" id="PTHR11056">
    <property type="entry name" value="HOMOGENTISATE 1,2-DIOXYGENASE"/>
    <property type="match status" value="1"/>
</dbReference>
<dbReference type="Gene3D" id="2.60.120.10">
    <property type="entry name" value="Jelly Rolls"/>
    <property type="match status" value="1"/>
</dbReference>
<keyword evidence="7" id="KW-1185">Reference proteome</keyword>
<organism evidence="6 7">
    <name type="scientific">Gymnopus androsaceus JB14</name>
    <dbReference type="NCBI Taxonomy" id="1447944"/>
    <lineage>
        <taxon>Eukaryota</taxon>
        <taxon>Fungi</taxon>
        <taxon>Dikarya</taxon>
        <taxon>Basidiomycota</taxon>
        <taxon>Agaricomycotina</taxon>
        <taxon>Agaricomycetes</taxon>
        <taxon>Agaricomycetidae</taxon>
        <taxon>Agaricales</taxon>
        <taxon>Marasmiineae</taxon>
        <taxon>Omphalotaceae</taxon>
        <taxon>Gymnopus</taxon>
    </lineage>
</organism>
<name>A0A6A4GZR6_9AGAR</name>
<dbReference type="Proteomes" id="UP000799118">
    <property type="component" value="Unassembled WGS sequence"/>
</dbReference>
<dbReference type="InterPro" id="IPR005708">
    <property type="entry name" value="Homogentis_dOase"/>
</dbReference>
<evidence type="ECO:0000313" key="7">
    <source>
        <dbReference type="Proteomes" id="UP000799118"/>
    </source>
</evidence>
<dbReference type="GO" id="GO:0006570">
    <property type="term" value="P:tyrosine metabolic process"/>
    <property type="evidence" value="ECO:0007669"/>
    <property type="project" value="InterPro"/>
</dbReference>
<comment type="cofactor">
    <cofactor evidence="1">
        <name>Fe cation</name>
        <dbReference type="ChEBI" id="CHEBI:24875"/>
    </cofactor>
</comment>
<dbReference type="GO" id="GO:0004411">
    <property type="term" value="F:homogentisate 1,2-dioxygenase activity"/>
    <property type="evidence" value="ECO:0007669"/>
    <property type="project" value="UniProtKB-EC"/>
</dbReference>
<dbReference type="EC" id="1.13.11.5" evidence="4"/>
<dbReference type="OrthoDB" id="1689029at2759"/>
<evidence type="ECO:0000256" key="2">
    <source>
        <dbReference type="ARBA" id="ARBA00004704"/>
    </source>
</evidence>
<evidence type="ECO:0000256" key="4">
    <source>
        <dbReference type="ARBA" id="ARBA00013127"/>
    </source>
</evidence>
<dbReference type="EMBL" id="ML769622">
    <property type="protein sequence ID" value="KAE9391472.1"/>
    <property type="molecule type" value="Genomic_DNA"/>
</dbReference>
<protein>
    <recommendedName>
        <fullName evidence="4">homogentisate 1,2-dioxygenase</fullName>
        <ecNumber evidence="4">1.13.11.5</ecNumber>
    </recommendedName>
</protein>
<comment type="similarity">
    <text evidence="3">Belongs to the homogentisate dioxygenase family.</text>
</comment>
<dbReference type="InterPro" id="IPR011051">
    <property type="entry name" value="RmlC_Cupin_sf"/>
</dbReference>
<reference evidence="6" key="1">
    <citation type="journal article" date="2019" name="Environ. Microbiol.">
        <title>Fungal ecological strategies reflected in gene transcription - a case study of two litter decomposers.</title>
        <authorList>
            <person name="Barbi F."/>
            <person name="Kohler A."/>
            <person name="Barry K."/>
            <person name="Baskaran P."/>
            <person name="Daum C."/>
            <person name="Fauchery L."/>
            <person name="Ihrmark K."/>
            <person name="Kuo A."/>
            <person name="LaButti K."/>
            <person name="Lipzen A."/>
            <person name="Morin E."/>
            <person name="Grigoriev I.V."/>
            <person name="Henrissat B."/>
            <person name="Lindahl B."/>
            <person name="Martin F."/>
        </authorList>
    </citation>
    <scope>NUCLEOTIDE SEQUENCE</scope>
    <source>
        <strain evidence="6">JB14</strain>
    </source>
</reference>
<dbReference type="Pfam" id="PF04209">
    <property type="entry name" value="HgmA_C"/>
    <property type="match status" value="1"/>
</dbReference>
<comment type="pathway">
    <text evidence="2">Amino-acid degradation; L-phenylalanine degradation; acetoacetate and fumarate from L-phenylalanine: step 4/6.</text>
</comment>